<dbReference type="EMBL" id="HBIQ01105468">
    <property type="protein sequence ID" value="CAE0600941.1"/>
    <property type="molecule type" value="Transcribed_RNA"/>
</dbReference>
<reference evidence="2" key="1">
    <citation type="submission" date="2021-01" db="EMBL/GenBank/DDBJ databases">
        <authorList>
            <person name="Corre E."/>
            <person name="Pelletier E."/>
            <person name="Niang G."/>
            <person name="Scheremetjew M."/>
            <person name="Finn R."/>
            <person name="Kale V."/>
            <person name="Holt S."/>
            <person name="Cochrane G."/>
            <person name="Meng A."/>
            <person name="Brown T."/>
            <person name="Cohen L."/>
        </authorList>
    </citation>
    <scope>NUCLEOTIDE SEQUENCE</scope>
    <source>
        <strain evidence="2">SPMC142</strain>
    </source>
</reference>
<name>A0A7S3U481_9SPIT</name>
<keyword evidence="1" id="KW-0732">Signal</keyword>
<feature type="chain" id="PRO_5031177774" evidence="1">
    <location>
        <begin position="24"/>
        <end position="123"/>
    </location>
</feature>
<sequence>MAARAATALSVFLLPLLAASVAASRGLRVVPAALEPAEQACEASEGATQEERCRAAVKLFNGHSPDDDYWPDDCCDVIERKLAEIARQEQRCTRESTTCWGVWQELLPLYKKHYEEAAKEKGC</sequence>
<gene>
    <name evidence="2" type="ORF">SACU0126_LOCUS33457</name>
</gene>
<evidence type="ECO:0000313" key="2">
    <source>
        <dbReference type="EMBL" id="CAE0600941.1"/>
    </source>
</evidence>
<accession>A0A7S3U481</accession>
<dbReference type="AlphaFoldDB" id="A0A7S3U481"/>
<feature type="signal peptide" evidence="1">
    <location>
        <begin position="1"/>
        <end position="23"/>
    </location>
</feature>
<evidence type="ECO:0000256" key="1">
    <source>
        <dbReference type="SAM" id="SignalP"/>
    </source>
</evidence>
<organism evidence="2">
    <name type="scientific">Strombidinopsis acuminata</name>
    <dbReference type="NCBI Taxonomy" id="141414"/>
    <lineage>
        <taxon>Eukaryota</taxon>
        <taxon>Sar</taxon>
        <taxon>Alveolata</taxon>
        <taxon>Ciliophora</taxon>
        <taxon>Intramacronucleata</taxon>
        <taxon>Spirotrichea</taxon>
        <taxon>Choreotrichia</taxon>
        <taxon>Choreotrichida</taxon>
        <taxon>Strombidinopsidae</taxon>
        <taxon>Strombidinopsis</taxon>
    </lineage>
</organism>
<proteinExistence type="predicted"/>
<protein>
    <submittedName>
        <fullName evidence="2">Uncharacterized protein</fullName>
    </submittedName>
</protein>